<dbReference type="PANTHER" id="PTHR43675:SF30">
    <property type="entry name" value="CYCLOPROPANE-FATTY-ACYL-PHOSPHOLIPID SYNTHASE"/>
    <property type="match status" value="1"/>
</dbReference>
<reference evidence="2 3" key="1">
    <citation type="journal article" date="2020" name="IScience">
        <title>Genome Sequencing of the Endangered Kingdonia uniflora (Circaeasteraceae, Ranunculales) Reveals Potential Mechanisms of Evolutionary Specialization.</title>
        <authorList>
            <person name="Sun Y."/>
            <person name="Deng T."/>
            <person name="Zhang A."/>
            <person name="Moore M.J."/>
            <person name="Landis J.B."/>
            <person name="Lin N."/>
            <person name="Zhang H."/>
            <person name="Zhang X."/>
            <person name="Huang J."/>
            <person name="Zhang X."/>
            <person name="Sun H."/>
            <person name="Wang H."/>
        </authorList>
    </citation>
    <scope>NUCLEOTIDE SEQUENCE [LARGE SCALE GENOMIC DNA]</scope>
    <source>
        <strain evidence="2">TB1705</strain>
        <tissue evidence="2">Leaf</tissue>
    </source>
</reference>
<dbReference type="Proteomes" id="UP000541444">
    <property type="component" value="Unassembled WGS sequence"/>
</dbReference>
<feature type="region of interest" description="Disordered" evidence="1">
    <location>
        <begin position="433"/>
        <end position="456"/>
    </location>
</feature>
<organism evidence="2 3">
    <name type="scientific">Kingdonia uniflora</name>
    <dbReference type="NCBI Taxonomy" id="39325"/>
    <lineage>
        <taxon>Eukaryota</taxon>
        <taxon>Viridiplantae</taxon>
        <taxon>Streptophyta</taxon>
        <taxon>Embryophyta</taxon>
        <taxon>Tracheophyta</taxon>
        <taxon>Spermatophyta</taxon>
        <taxon>Magnoliopsida</taxon>
        <taxon>Ranunculales</taxon>
        <taxon>Circaeasteraceae</taxon>
        <taxon>Kingdonia</taxon>
    </lineage>
</organism>
<dbReference type="InterPro" id="IPR026669">
    <property type="entry name" value="Arsenite_MeTrfase-like"/>
</dbReference>
<dbReference type="InterPro" id="IPR029063">
    <property type="entry name" value="SAM-dependent_MTases_sf"/>
</dbReference>
<accession>A0A7J7LSA9</accession>
<sequence length="516" mass="59397">MDITHLLYADDFIVFLNGGKSSITGLMEFLRRYEACTGQKINKAKSGIFMHHSTPATRKTIIQTHCGIQMGTFPNLYLGAPICYGRMRIAHFDSLIRRVQMKIEGWKGKLLSAGDKLIFINHVLNSMPIHLLSSSHVPQTIFKRLEMMFANFFWGSYDRHPKRKWVAWGTICRPKDEGGVAASNLWKGIYGLIETVKTNTAWVLGKGDISFWFEDSTGNGALCDCTATSIHQQIKVNEVLDENGVWHWESLQAELSATLEDSLTHKFKLREEEDKPIWAESIDGNFTTKSAWNFWRTKDPLFCRADWIWHAFISIPDERYDEYRRSSDFIKEYIFPGGCLPSLSRLTSAMAAGSRLCVEHLENIGIHYYQTLIYWRDNFMAKQSKILELGFDERFIRTWEYYFVYCAAGFKTYTLGNYQIVFSRPGNMTTFSDSYKEPISQNAKSKPKPSKWLDRRSRRDGRIACYSELRDRKENDSETTIGGRAESIENSSRTTNDDTQKQRGVAGYIKSFSSGE</sequence>
<evidence type="ECO:0000256" key="1">
    <source>
        <dbReference type="SAM" id="MobiDB-lite"/>
    </source>
</evidence>
<dbReference type="SUPFAM" id="SSF53335">
    <property type="entry name" value="S-adenosyl-L-methionine-dependent methyltransferases"/>
    <property type="match status" value="1"/>
</dbReference>
<proteinExistence type="predicted"/>
<dbReference type="EMBL" id="JACGCM010002050">
    <property type="protein sequence ID" value="KAF6145533.1"/>
    <property type="molecule type" value="Genomic_DNA"/>
</dbReference>
<evidence type="ECO:0008006" key="4">
    <source>
        <dbReference type="Google" id="ProtNLM"/>
    </source>
</evidence>
<dbReference type="OrthoDB" id="1646968at2759"/>
<name>A0A7J7LSA9_9MAGN</name>
<dbReference type="GO" id="GO:0008168">
    <property type="term" value="F:methyltransferase activity"/>
    <property type="evidence" value="ECO:0007669"/>
    <property type="project" value="TreeGrafter"/>
</dbReference>
<comment type="caution">
    <text evidence="2">The sequence shown here is derived from an EMBL/GenBank/DDBJ whole genome shotgun (WGS) entry which is preliminary data.</text>
</comment>
<feature type="compositionally biased region" description="Polar residues" evidence="1">
    <location>
        <begin position="433"/>
        <end position="444"/>
    </location>
</feature>
<feature type="non-terminal residue" evidence="2">
    <location>
        <position position="1"/>
    </location>
</feature>
<protein>
    <recommendedName>
        <fullName evidence="4">Reverse transcriptase domain-containing protein</fullName>
    </recommendedName>
</protein>
<keyword evidence="3" id="KW-1185">Reference proteome</keyword>
<gene>
    <name evidence="2" type="ORF">GIB67_037566</name>
</gene>
<dbReference type="Pfam" id="PF02353">
    <property type="entry name" value="CMAS"/>
    <property type="match status" value="1"/>
</dbReference>
<evidence type="ECO:0000313" key="3">
    <source>
        <dbReference type="Proteomes" id="UP000541444"/>
    </source>
</evidence>
<dbReference type="PANTHER" id="PTHR43675">
    <property type="entry name" value="ARSENITE METHYLTRANSFERASE"/>
    <property type="match status" value="1"/>
</dbReference>
<feature type="region of interest" description="Disordered" evidence="1">
    <location>
        <begin position="470"/>
        <end position="516"/>
    </location>
</feature>
<dbReference type="AlphaFoldDB" id="A0A7J7LSA9"/>
<evidence type="ECO:0000313" key="2">
    <source>
        <dbReference type="EMBL" id="KAF6145533.1"/>
    </source>
</evidence>
<dbReference type="Gene3D" id="3.40.50.150">
    <property type="entry name" value="Vaccinia Virus protein VP39"/>
    <property type="match status" value="1"/>
</dbReference>